<proteinExistence type="predicted"/>
<dbReference type="OrthoDB" id="5071858at2"/>
<organism evidence="1 2">
    <name type="scientific">Rhodococcus ruber</name>
    <dbReference type="NCBI Taxonomy" id="1830"/>
    <lineage>
        <taxon>Bacteria</taxon>
        <taxon>Bacillati</taxon>
        <taxon>Actinomycetota</taxon>
        <taxon>Actinomycetes</taxon>
        <taxon>Mycobacteriales</taxon>
        <taxon>Nocardiaceae</taxon>
        <taxon>Rhodococcus</taxon>
    </lineage>
</organism>
<evidence type="ECO:0000313" key="2">
    <source>
        <dbReference type="Proteomes" id="UP000042997"/>
    </source>
</evidence>
<gene>
    <name evidence="1" type="ORF">RHRU231_40089</name>
</gene>
<sequence length="130" mass="14229">MSVERTALDRFFTLYGEALAGFDAEASAALWGEPGTILTDSFAGSLPTRKEITEALAQSNQTYREHGLADVGHELLDLSPVTEKIVRARVRWSFRDANDSVMGTSDYEYLLRDDPEGLHAYVAVGCDPGS</sequence>
<dbReference type="AlphaFoldDB" id="A0A098BHY9"/>
<dbReference type="RefSeq" id="WP_010596213.1">
    <property type="nucleotide sequence ID" value="NZ_CP023714.1"/>
</dbReference>
<evidence type="ECO:0000313" key="1">
    <source>
        <dbReference type="EMBL" id="CDZ88339.1"/>
    </source>
</evidence>
<dbReference type="EMBL" id="CCSD01000050">
    <property type="protein sequence ID" value="CDZ88339.1"/>
    <property type="molecule type" value="Genomic_DNA"/>
</dbReference>
<protein>
    <submittedName>
        <fullName evidence="1">Uncharacterized protein</fullName>
    </submittedName>
</protein>
<dbReference type="InterPro" id="IPR032710">
    <property type="entry name" value="NTF2-like_dom_sf"/>
</dbReference>
<reference evidence="1 2" key="1">
    <citation type="journal article" date="2014" name="Genome Announc.">
        <title>Draft Genome Sequence of Propane- and Butane-Oxidizing Actinobacterium Rhodococcus ruber IEGM 231.</title>
        <authorList>
            <person name="Ivshina I.B."/>
            <person name="Kuyukina M.S."/>
            <person name="Krivoruchko A.V."/>
            <person name="Barbe V."/>
            <person name="Fischer C."/>
        </authorList>
    </citation>
    <scope>NUCLEOTIDE SEQUENCE [LARGE SCALE GENOMIC DNA]</scope>
</reference>
<name>A0A098BHY9_9NOCA</name>
<accession>A0A098BHY9</accession>
<dbReference type="KEGG" id="rrz:CS378_17565"/>
<dbReference type="Proteomes" id="UP000042997">
    <property type="component" value="Unassembled WGS sequence"/>
</dbReference>
<dbReference type="eggNOG" id="ENOG5033E8D">
    <property type="taxonomic scope" value="Bacteria"/>
</dbReference>
<dbReference type="SUPFAM" id="SSF54427">
    <property type="entry name" value="NTF2-like"/>
    <property type="match status" value="1"/>
</dbReference>